<evidence type="ECO:0000256" key="8">
    <source>
        <dbReference type="ARBA" id="ARBA00029440"/>
    </source>
</evidence>
<dbReference type="Gene3D" id="3.40.1160.10">
    <property type="entry name" value="Acetylglutamate kinase-like"/>
    <property type="match status" value="1"/>
</dbReference>
<dbReference type="InterPro" id="IPR036393">
    <property type="entry name" value="AceGlu_kinase-like_sf"/>
</dbReference>
<dbReference type="GO" id="GO:0005524">
    <property type="term" value="F:ATP binding"/>
    <property type="evidence" value="ECO:0007669"/>
    <property type="project" value="UniProtKB-KW"/>
</dbReference>
<organism evidence="12 13">
    <name type="scientific">Xylaria bambusicola</name>
    <dbReference type="NCBI Taxonomy" id="326684"/>
    <lineage>
        <taxon>Eukaryota</taxon>
        <taxon>Fungi</taxon>
        <taxon>Dikarya</taxon>
        <taxon>Ascomycota</taxon>
        <taxon>Pezizomycotina</taxon>
        <taxon>Sordariomycetes</taxon>
        <taxon>Xylariomycetidae</taxon>
        <taxon>Xylariales</taxon>
        <taxon>Xylariaceae</taxon>
        <taxon>Xylaria</taxon>
    </lineage>
</organism>
<evidence type="ECO:0000256" key="7">
    <source>
        <dbReference type="ARBA" id="ARBA00022857"/>
    </source>
</evidence>
<dbReference type="GO" id="GO:0004072">
    <property type="term" value="F:aspartate kinase activity"/>
    <property type="evidence" value="ECO:0007669"/>
    <property type="project" value="UniProtKB-EC"/>
</dbReference>
<dbReference type="GO" id="GO:0005829">
    <property type="term" value="C:cytosol"/>
    <property type="evidence" value="ECO:0007669"/>
    <property type="project" value="TreeGrafter"/>
</dbReference>
<keyword evidence="7" id="KW-0521">NADP</keyword>
<protein>
    <recommendedName>
        <fullName evidence="2">aspartate kinase</fullName>
        <ecNumber evidence="2">2.7.2.4</ecNumber>
    </recommendedName>
</protein>
<feature type="region of interest" description="Disordered" evidence="9">
    <location>
        <begin position="858"/>
        <end position="884"/>
    </location>
</feature>
<dbReference type="GO" id="GO:0009089">
    <property type="term" value="P:lysine biosynthetic process via diaminopimelate"/>
    <property type="evidence" value="ECO:0007669"/>
    <property type="project" value="TreeGrafter"/>
</dbReference>
<dbReference type="Gene3D" id="3.30.2130.10">
    <property type="entry name" value="VC0802-like"/>
    <property type="match status" value="1"/>
</dbReference>
<dbReference type="InterPro" id="IPR001048">
    <property type="entry name" value="Asp/Glu/Uridylate_kinase"/>
</dbReference>
<dbReference type="InterPro" id="IPR020904">
    <property type="entry name" value="Sc_DH/Rdtase_CS"/>
</dbReference>
<dbReference type="AlphaFoldDB" id="A0AAN7UEX5"/>
<feature type="domain" description="Aspartokinase ACT" evidence="11">
    <location>
        <begin position="470"/>
        <end position="510"/>
    </location>
</feature>
<dbReference type="GO" id="GO:0009090">
    <property type="term" value="P:homoserine biosynthetic process"/>
    <property type="evidence" value="ECO:0007669"/>
    <property type="project" value="TreeGrafter"/>
</dbReference>
<dbReference type="NCBIfam" id="TIGR00657">
    <property type="entry name" value="asp_kinases"/>
    <property type="match status" value="1"/>
</dbReference>
<evidence type="ECO:0000313" key="12">
    <source>
        <dbReference type="EMBL" id="KAK5627819.1"/>
    </source>
</evidence>
<evidence type="ECO:0000256" key="2">
    <source>
        <dbReference type="ARBA" id="ARBA00013059"/>
    </source>
</evidence>
<name>A0AAN7UEX5_9PEZI</name>
<evidence type="ECO:0000259" key="11">
    <source>
        <dbReference type="Pfam" id="PF22468"/>
    </source>
</evidence>
<proteinExistence type="inferred from homology"/>
<evidence type="ECO:0000256" key="5">
    <source>
        <dbReference type="ARBA" id="ARBA00022777"/>
    </source>
</evidence>
<dbReference type="InterPro" id="IPR001341">
    <property type="entry name" value="Asp_kinase"/>
</dbReference>
<dbReference type="SUPFAM" id="SSF51735">
    <property type="entry name" value="NAD(P)-binding Rossmann-fold domains"/>
    <property type="match status" value="1"/>
</dbReference>
<evidence type="ECO:0000256" key="9">
    <source>
        <dbReference type="SAM" id="MobiDB-lite"/>
    </source>
</evidence>
<reference evidence="12 13" key="1">
    <citation type="submission" date="2023-10" db="EMBL/GenBank/DDBJ databases">
        <title>Draft genome sequence of Xylaria bambusicola isolate GMP-LS, the root and basal stem rot pathogen of sugarcane in Indonesia.</title>
        <authorList>
            <person name="Selvaraj P."/>
            <person name="Muralishankar V."/>
            <person name="Muruganantham S."/>
            <person name="Sp S."/>
            <person name="Haryani S."/>
            <person name="Lau K.J.X."/>
            <person name="Naqvi N.I."/>
        </authorList>
    </citation>
    <scope>NUCLEOTIDE SEQUENCE [LARGE SCALE GENOMIC DNA]</scope>
    <source>
        <strain evidence="12">GMP-LS</strain>
    </source>
</reference>
<dbReference type="EMBL" id="JAWHQM010000006">
    <property type="protein sequence ID" value="KAK5627819.1"/>
    <property type="molecule type" value="Genomic_DNA"/>
</dbReference>
<dbReference type="InterPro" id="IPR036291">
    <property type="entry name" value="NAD(P)-bd_dom_sf"/>
</dbReference>
<evidence type="ECO:0000259" key="10">
    <source>
        <dbReference type="Pfam" id="PF00696"/>
    </source>
</evidence>
<keyword evidence="4" id="KW-0547">Nucleotide-binding</keyword>
<evidence type="ECO:0000256" key="4">
    <source>
        <dbReference type="ARBA" id="ARBA00022741"/>
    </source>
</evidence>
<evidence type="ECO:0000313" key="13">
    <source>
        <dbReference type="Proteomes" id="UP001305414"/>
    </source>
</evidence>
<comment type="caution">
    <text evidence="12">The sequence shown here is derived from an EMBL/GenBank/DDBJ whole genome shotgun (WGS) entry which is preliminary data.</text>
</comment>
<dbReference type="InterPro" id="IPR045865">
    <property type="entry name" value="ACT-like_dom_sf"/>
</dbReference>
<dbReference type="InterPro" id="IPR002347">
    <property type="entry name" value="SDR_fam"/>
</dbReference>
<feature type="compositionally biased region" description="Basic and acidic residues" evidence="9">
    <location>
        <begin position="864"/>
        <end position="884"/>
    </location>
</feature>
<feature type="domain" description="Aspartate/glutamate/uridylate kinase" evidence="10">
    <location>
        <begin position="10"/>
        <end position="299"/>
    </location>
</feature>
<dbReference type="Pfam" id="PF22468">
    <property type="entry name" value="ACT_9"/>
    <property type="match status" value="1"/>
</dbReference>
<dbReference type="Pfam" id="PF00696">
    <property type="entry name" value="AA_kinase"/>
    <property type="match status" value="1"/>
</dbReference>
<dbReference type="Gene3D" id="3.40.50.720">
    <property type="entry name" value="NAD(P)-binding Rossmann-like Domain"/>
    <property type="match status" value="1"/>
</dbReference>
<comment type="pathway">
    <text evidence="8">Amino-acid biosynthesis.</text>
</comment>
<dbReference type="CDD" id="cd04892">
    <property type="entry name" value="ACT_AK-like_2"/>
    <property type="match status" value="1"/>
</dbReference>
<dbReference type="Proteomes" id="UP001305414">
    <property type="component" value="Unassembled WGS sequence"/>
</dbReference>
<keyword evidence="5" id="KW-0418">Kinase</keyword>
<evidence type="ECO:0000256" key="6">
    <source>
        <dbReference type="ARBA" id="ARBA00022840"/>
    </source>
</evidence>
<sequence>MGLMETICGSIIPDHAEEHKLVVVCSALSGTLKAKGTTSLLLECITLAERGADAQQQLIELVDHIRNNHLAVLDSIFETQKGSVFEAYDIPKTNIIRECEDLKKFLLAAQIVGELSPRSRDRVISLGEKLACMTIAACLASKNIPAKAVILDDVVCAAFGASADDQTAALDRLGSKFYHVIAEEIAVRIRDCEPAIPVVTGKMTYCVFQHGDWLIRFGRGYSDLCAAMCAVAVGATELQIWKEVDGIFTADPRKIPSAQLLPSVTADEATELTYYGSEVIHPLTMDQIREANISLRLKNVFKPHAEGTVIDPKSTSSTFELGQVTKVVSPPGVLLKNDFSVGRFERRRPTAVTVKDDVLLVHVICNRNTKSGGLLIQVFDRLERNNIPVDLIATSERNVSLAVHSPGNSSAVLRLKEELERFGQVAIVKNMSIVTIVGHKMRSQIGVASTGSSATTVVTYQTNASPDETLSALAAANVNIHLISQGASEISISLVVNAHDATTALSAIHRDVLKIPTIEESQFRRMGLTVPRLTRISDRPINTRIRLLIVETCRPGKLASPLATMSTKRVALVVGASRGIGRQVAIGLALAEDGYRGVLTDKDVVVVAAKSTSDAKSTSPFPPDPNSPQSTISTVEREIREAGGDATAIALDVRDFESVKRCVDKTVEIYGRLDVLVYNSGAIWWASVEDTPMKRFQLMQRVNPEGFYGAVQAALPYLKKNGNGRIIVVSPPIYSRFFRGKTAYAMGKVGMSVLTKGLAMDFQRQGLSSMAITSIWPAVAIESAATLKATEKDPREAEDLRKPTIFSDAILAMLRAPASSVNGRLELDEDYLRSDAGITNFSKYSVVQGASPRRIMPAQFPDLTVKEQDDEGKRMNSAEGRAKL</sequence>
<dbReference type="PANTHER" id="PTHR21499">
    <property type="entry name" value="ASPARTATE KINASE"/>
    <property type="match status" value="1"/>
</dbReference>
<comment type="similarity">
    <text evidence="1">Belongs to the aspartokinase family.</text>
</comment>
<dbReference type="PRINTS" id="PR00081">
    <property type="entry name" value="GDHRDH"/>
</dbReference>
<evidence type="ECO:0000256" key="1">
    <source>
        <dbReference type="ARBA" id="ARBA00010122"/>
    </source>
</evidence>
<accession>A0AAN7UEX5</accession>
<evidence type="ECO:0000256" key="3">
    <source>
        <dbReference type="ARBA" id="ARBA00022679"/>
    </source>
</evidence>
<dbReference type="SUPFAM" id="SSF55021">
    <property type="entry name" value="ACT-like"/>
    <property type="match status" value="2"/>
</dbReference>
<keyword evidence="6" id="KW-0067">ATP-binding</keyword>
<keyword evidence="13" id="KW-1185">Reference proteome</keyword>
<dbReference type="Pfam" id="PF00106">
    <property type="entry name" value="adh_short"/>
    <property type="match status" value="1"/>
</dbReference>
<gene>
    <name evidence="12" type="ORF">RRF57_003534</name>
</gene>
<dbReference type="PANTHER" id="PTHR21499:SF59">
    <property type="entry name" value="ASPARTOKINASE"/>
    <property type="match status" value="1"/>
</dbReference>
<dbReference type="EC" id="2.7.2.4" evidence="2"/>
<dbReference type="InterPro" id="IPR054352">
    <property type="entry name" value="ACT_Aspartokinase"/>
</dbReference>
<dbReference type="SUPFAM" id="SSF53633">
    <property type="entry name" value="Carbamate kinase-like"/>
    <property type="match status" value="1"/>
</dbReference>
<keyword evidence="3" id="KW-0808">Transferase</keyword>
<dbReference type="PROSITE" id="PS00061">
    <property type="entry name" value="ADH_SHORT"/>
    <property type="match status" value="1"/>
</dbReference>